<comment type="caution">
    <text evidence="5">The sequence shown here is derived from an EMBL/GenBank/DDBJ whole genome shotgun (WGS) entry which is preliminary data.</text>
</comment>
<keyword evidence="3" id="KW-0233">DNA recombination</keyword>
<dbReference type="EMBL" id="NIQP01000011">
    <property type="protein sequence ID" value="PPB70472.1"/>
    <property type="molecule type" value="Genomic_DNA"/>
</dbReference>
<dbReference type="PANTHER" id="PTHR30629:SF2">
    <property type="entry name" value="PROPHAGE INTEGRASE INTS-RELATED"/>
    <property type="match status" value="1"/>
</dbReference>
<organism evidence="5 6">
    <name type="scientific">Campylobacter hyointestinalis subsp. hyointestinalis</name>
    <dbReference type="NCBI Taxonomy" id="91352"/>
    <lineage>
        <taxon>Bacteria</taxon>
        <taxon>Pseudomonadati</taxon>
        <taxon>Campylobacterota</taxon>
        <taxon>Epsilonproteobacteria</taxon>
        <taxon>Campylobacterales</taxon>
        <taxon>Campylobacteraceae</taxon>
        <taxon>Campylobacter</taxon>
    </lineage>
</organism>
<gene>
    <name evidence="5" type="ORF">CDQ78_08775</name>
</gene>
<dbReference type="RefSeq" id="WP_082864086.1">
    <property type="nucleotide sequence ID" value="NZ_NIQP01000011.1"/>
</dbReference>
<dbReference type="Proteomes" id="UP000239685">
    <property type="component" value="Unassembled WGS sequence"/>
</dbReference>
<dbReference type="GO" id="GO:0015074">
    <property type="term" value="P:DNA integration"/>
    <property type="evidence" value="ECO:0007669"/>
    <property type="project" value="UniProtKB-KW"/>
</dbReference>
<protein>
    <recommendedName>
        <fullName evidence="4">Tyr recombinase domain-containing protein</fullName>
    </recommendedName>
</protein>
<dbReference type="CDD" id="cd00801">
    <property type="entry name" value="INT_P4_C"/>
    <property type="match status" value="1"/>
</dbReference>
<name>A0A855NCZ0_CAMHY</name>
<dbReference type="InterPro" id="IPR050808">
    <property type="entry name" value="Phage_Integrase"/>
</dbReference>
<accession>A0A855NCZ0</accession>
<dbReference type="InterPro" id="IPR011010">
    <property type="entry name" value="DNA_brk_join_enz"/>
</dbReference>
<evidence type="ECO:0000256" key="3">
    <source>
        <dbReference type="ARBA" id="ARBA00023172"/>
    </source>
</evidence>
<keyword evidence="2" id="KW-0229">DNA integration</keyword>
<dbReference type="GO" id="GO:0006310">
    <property type="term" value="P:DNA recombination"/>
    <property type="evidence" value="ECO:0007669"/>
    <property type="project" value="UniProtKB-KW"/>
</dbReference>
<dbReference type="PROSITE" id="PS51898">
    <property type="entry name" value="TYR_RECOMBINASE"/>
    <property type="match status" value="1"/>
</dbReference>
<evidence type="ECO:0000259" key="4">
    <source>
        <dbReference type="PROSITE" id="PS51898"/>
    </source>
</evidence>
<dbReference type="InterPro" id="IPR013762">
    <property type="entry name" value="Integrase-like_cat_sf"/>
</dbReference>
<dbReference type="PANTHER" id="PTHR30629">
    <property type="entry name" value="PROPHAGE INTEGRASE"/>
    <property type="match status" value="1"/>
</dbReference>
<dbReference type="GO" id="GO:0003677">
    <property type="term" value="F:DNA binding"/>
    <property type="evidence" value="ECO:0007669"/>
    <property type="project" value="InterPro"/>
</dbReference>
<evidence type="ECO:0000256" key="2">
    <source>
        <dbReference type="ARBA" id="ARBA00022908"/>
    </source>
</evidence>
<dbReference type="Pfam" id="PF00589">
    <property type="entry name" value="Phage_integrase"/>
    <property type="match status" value="1"/>
</dbReference>
<dbReference type="AlphaFoldDB" id="A0A855NCZ0"/>
<evidence type="ECO:0000256" key="1">
    <source>
        <dbReference type="ARBA" id="ARBA00008857"/>
    </source>
</evidence>
<comment type="similarity">
    <text evidence="1">Belongs to the 'phage' integrase family.</text>
</comment>
<dbReference type="Gene3D" id="1.10.443.10">
    <property type="entry name" value="Intergrase catalytic core"/>
    <property type="match status" value="1"/>
</dbReference>
<evidence type="ECO:0000313" key="6">
    <source>
        <dbReference type="Proteomes" id="UP000239685"/>
    </source>
</evidence>
<proteinExistence type="inferred from homology"/>
<evidence type="ECO:0000313" key="5">
    <source>
        <dbReference type="EMBL" id="PPB70472.1"/>
    </source>
</evidence>
<dbReference type="SUPFAM" id="SSF56349">
    <property type="entry name" value="DNA breaking-rejoining enzymes"/>
    <property type="match status" value="1"/>
</dbReference>
<feature type="domain" description="Tyr recombinase" evidence="4">
    <location>
        <begin position="32"/>
        <end position="223"/>
    </location>
</feature>
<reference evidence="5 6" key="1">
    <citation type="submission" date="2017-06" db="EMBL/GenBank/DDBJ databases">
        <title>Updating the genomic taxonomy and epidemiology of Campylobacter hyointestinalis; discovery in New Zealand farmed ruminants.</title>
        <authorList>
            <person name="Wilkinson D.A."/>
            <person name="Fayaz A."/>
            <person name="Biggs P.J."/>
            <person name="Midwinter A.C."/>
        </authorList>
    </citation>
    <scope>NUCLEOTIDE SEQUENCE [LARGE SCALE GENOMIC DNA]</scope>
    <source>
        <strain evidence="5 6">S1614a</strain>
    </source>
</reference>
<sequence length="236" mass="26893">MTDTLTIILAKLCTNNTPHQCHFTLKNGIDTRYAAITSKELLKEFLSDLRDDNKMDLQTKRVVILQILCVNRPINTASAMWEHIDLENGIWSIPATQMKMRFTHKTALSKEVINIFKEQKLYSPINSKFVFPALTMAGHINKDSIGKAIRNLGGKNKYLNKASAHGFRATFKTICTLNLATLTKLGISEKTIENALAHKELNNVKYAYERKTATIEQNRALMQRYVDYLNSLVKFI</sequence>
<dbReference type="InterPro" id="IPR002104">
    <property type="entry name" value="Integrase_catalytic"/>
</dbReference>